<protein>
    <recommendedName>
        <fullName evidence="3">M23 family metallopeptidase</fullName>
    </recommendedName>
</protein>
<keyword evidence="2" id="KW-1185">Reference proteome</keyword>
<evidence type="ECO:0000313" key="2">
    <source>
        <dbReference type="Proteomes" id="UP000306918"/>
    </source>
</evidence>
<dbReference type="Proteomes" id="UP000306918">
    <property type="component" value="Unassembled WGS sequence"/>
</dbReference>
<name>A0A4S8HYH6_9BACT</name>
<dbReference type="InterPro" id="IPR011055">
    <property type="entry name" value="Dup_hybrid_motif"/>
</dbReference>
<accession>A0A4S8HYH6</accession>
<evidence type="ECO:0000313" key="1">
    <source>
        <dbReference type="EMBL" id="THU39224.1"/>
    </source>
</evidence>
<dbReference type="EMBL" id="STFF01000003">
    <property type="protein sequence ID" value="THU39224.1"/>
    <property type="molecule type" value="Genomic_DNA"/>
</dbReference>
<reference evidence="1 2" key="1">
    <citation type="submission" date="2019-04" db="EMBL/GenBank/DDBJ databases">
        <title>Niastella caeni sp. nov., isolated from activated sludge.</title>
        <authorList>
            <person name="Sheng M."/>
        </authorList>
    </citation>
    <scope>NUCLEOTIDE SEQUENCE [LARGE SCALE GENOMIC DNA]</scope>
    <source>
        <strain evidence="1 2">HX-2-15</strain>
    </source>
</reference>
<dbReference type="AlphaFoldDB" id="A0A4S8HYH6"/>
<comment type="caution">
    <text evidence="1">The sequence shown here is derived from an EMBL/GenBank/DDBJ whole genome shotgun (WGS) entry which is preliminary data.</text>
</comment>
<proteinExistence type="predicted"/>
<evidence type="ECO:0008006" key="3">
    <source>
        <dbReference type="Google" id="ProtNLM"/>
    </source>
</evidence>
<dbReference type="Gene3D" id="2.70.70.10">
    <property type="entry name" value="Glucose Permease (Domain IIA)"/>
    <property type="match status" value="1"/>
</dbReference>
<gene>
    <name evidence="1" type="ORF">FAM09_11965</name>
</gene>
<sequence>MKKKQMLQPAMFRMNICMIIISGINKIVCIGTIVSGLLACNPAFSQDVFFLRDGKVISDSSFRIESGNKRRSIRIGSSSSDSVFLPLPVKVINIASIENVYGLMLETEDKYYIYLGNLNKIFVQRGQRILNGKVVGQVLFDSSFHLNLLDISIKKDDKDLDPDEILNYLRFIK</sequence>
<organism evidence="1 2">
    <name type="scientific">Niastella caeni</name>
    <dbReference type="NCBI Taxonomy" id="2569763"/>
    <lineage>
        <taxon>Bacteria</taxon>
        <taxon>Pseudomonadati</taxon>
        <taxon>Bacteroidota</taxon>
        <taxon>Chitinophagia</taxon>
        <taxon>Chitinophagales</taxon>
        <taxon>Chitinophagaceae</taxon>
        <taxon>Niastella</taxon>
    </lineage>
</organism>